<evidence type="ECO:0000313" key="1">
    <source>
        <dbReference type="EnsemblMetazoa" id="Aqu2.1.15050_001"/>
    </source>
</evidence>
<dbReference type="OrthoDB" id="5227681at2759"/>
<accession>A0A1X7TJP2</accession>
<protein>
    <submittedName>
        <fullName evidence="1">Uncharacterized protein</fullName>
    </submittedName>
</protein>
<name>A0A1X7TJP2_AMPQE</name>
<organism evidence="1">
    <name type="scientific">Amphimedon queenslandica</name>
    <name type="common">Sponge</name>
    <dbReference type="NCBI Taxonomy" id="400682"/>
    <lineage>
        <taxon>Eukaryota</taxon>
        <taxon>Metazoa</taxon>
        <taxon>Porifera</taxon>
        <taxon>Demospongiae</taxon>
        <taxon>Heteroscleromorpha</taxon>
        <taxon>Haplosclerida</taxon>
        <taxon>Niphatidae</taxon>
        <taxon>Amphimedon</taxon>
    </lineage>
</organism>
<sequence length="310" mass="34863">MAIWRYLATKLSSQSTFPQIAQFLFFQKLKLLFFRVELLKRLIDEGPLIDEKGKEEFRVLCVKFQSDLPSEESLQYRPTQGCDTSSGALVPTKDYLHSLENNLLGLVHHLQYRTANDTQKEVDTMSHWLRHIAEGEPCDTYLKLSSGDLARTSEMIETQRSTFDRDDALCVQNLQSIADYTCIFTQQCGKPNDLLTRVEEAVERFLYWVKEVMIYEAVTSSPSSHDVPVTGGVAYEVFDDNGVSSINGSSTRGGGNTSSCQEMSQHQILLRLMVVIACHPQGGTLVLMILLVRSGLKLAATAQMPKNILR</sequence>
<reference evidence="1" key="1">
    <citation type="submission" date="2017-05" db="UniProtKB">
        <authorList>
            <consortium name="EnsemblMetazoa"/>
        </authorList>
    </citation>
    <scope>IDENTIFICATION</scope>
</reference>
<dbReference type="STRING" id="400682.A0A1X7TJP2"/>
<dbReference type="InParanoid" id="A0A1X7TJP2"/>
<proteinExistence type="predicted"/>
<dbReference type="AlphaFoldDB" id="A0A1X7TJP2"/>
<dbReference type="EnsemblMetazoa" id="Aqu2.1.15050_001">
    <property type="protein sequence ID" value="Aqu2.1.15050_001"/>
    <property type="gene ID" value="Aqu2.1.15050"/>
</dbReference>